<comment type="caution">
    <text evidence="1">The sequence shown here is derived from an EMBL/GenBank/DDBJ whole genome shotgun (WGS) entry which is preliminary data.</text>
</comment>
<protein>
    <submittedName>
        <fullName evidence="1">Uncharacterized protein</fullName>
    </submittedName>
</protein>
<dbReference type="EMBL" id="LKAM01000005">
    <property type="protein sequence ID" value="KUM48535.1"/>
    <property type="molecule type" value="Genomic_DNA"/>
</dbReference>
<dbReference type="AlphaFoldDB" id="A0A101M047"/>
<organism evidence="1">
    <name type="scientific">Picea glauca</name>
    <name type="common">White spruce</name>
    <name type="synonym">Pinus glauca</name>
    <dbReference type="NCBI Taxonomy" id="3330"/>
    <lineage>
        <taxon>Eukaryota</taxon>
        <taxon>Viridiplantae</taxon>
        <taxon>Streptophyta</taxon>
        <taxon>Embryophyta</taxon>
        <taxon>Tracheophyta</taxon>
        <taxon>Spermatophyta</taxon>
        <taxon>Pinopsida</taxon>
        <taxon>Pinidae</taxon>
        <taxon>Conifers I</taxon>
        <taxon>Pinales</taxon>
        <taxon>Pinaceae</taxon>
        <taxon>Picea</taxon>
    </lineage>
</organism>
<proteinExistence type="predicted"/>
<gene>
    <name evidence="1" type="ORF">ABT39_MTgene4550</name>
</gene>
<keyword evidence="1" id="KW-0496">Mitochondrion</keyword>
<geneLocation type="mitochondrion" evidence="1"/>
<name>A0A101M047_PICGL</name>
<reference evidence="1" key="1">
    <citation type="journal article" date="2015" name="Genome Biol. Evol.">
        <title>Organellar Genomes of White Spruce (Picea glauca): Assembly and Annotation.</title>
        <authorList>
            <person name="Jackman S.D."/>
            <person name="Warren R.L."/>
            <person name="Gibb E.A."/>
            <person name="Vandervalk B.P."/>
            <person name="Mohamadi H."/>
            <person name="Chu J."/>
            <person name="Raymond A."/>
            <person name="Pleasance S."/>
            <person name="Coope R."/>
            <person name="Wildung M.R."/>
            <person name="Ritland C.E."/>
            <person name="Bousquet J."/>
            <person name="Jones S.J."/>
            <person name="Bohlmann J."/>
            <person name="Birol I."/>
        </authorList>
    </citation>
    <scope>NUCLEOTIDE SEQUENCE [LARGE SCALE GENOMIC DNA]</scope>
    <source>
        <tissue evidence="1">Flushing bud</tissue>
    </source>
</reference>
<sequence>MTTLVVEDQHILVMDMALRATLARATHKESFVAWAEVQLTMQHIFVPLPSLTCNDVPYEKCKQSVDI</sequence>
<accession>A0A101M047</accession>
<evidence type="ECO:0000313" key="1">
    <source>
        <dbReference type="EMBL" id="KUM48535.1"/>
    </source>
</evidence>